<dbReference type="PANTHER" id="PTHR35525:SF3">
    <property type="entry name" value="BLL6575 PROTEIN"/>
    <property type="match status" value="1"/>
</dbReference>
<dbReference type="PATRIC" id="fig|1395513.3.peg.3062"/>
<name>V6IUU3_9BACL</name>
<feature type="coiled-coil region" evidence="1">
    <location>
        <begin position="68"/>
        <end position="95"/>
    </location>
</feature>
<dbReference type="OrthoDB" id="123307at2"/>
<keyword evidence="4" id="KW-1185">Reference proteome</keyword>
<feature type="domain" description="Zinc finger CGNR" evidence="2">
    <location>
        <begin position="170"/>
        <end position="212"/>
    </location>
</feature>
<organism evidence="3 4">
    <name type="scientific">Sporolactobacillus laevolacticus DSM 442</name>
    <dbReference type="NCBI Taxonomy" id="1395513"/>
    <lineage>
        <taxon>Bacteria</taxon>
        <taxon>Bacillati</taxon>
        <taxon>Bacillota</taxon>
        <taxon>Bacilli</taxon>
        <taxon>Bacillales</taxon>
        <taxon>Sporolactobacillaceae</taxon>
        <taxon>Sporolactobacillus</taxon>
    </lineage>
</organism>
<dbReference type="InterPro" id="IPR023286">
    <property type="entry name" value="ABATE_dom_sf"/>
</dbReference>
<dbReference type="Pfam" id="PF11706">
    <property type="entry name" value="zf-CGNR"/>
    <property type="match status" value="1"/>
</dbReference>
<gene>
    <name evidence="3" type="ORF">P343_15070</name>
</gene>
<sequence>MIDALILEGRMVIMIGKNFELIAGAACLNFTNTLGGARGKTNETEYLKNYQDLLNWNLLAGLLSAKQAESLELKSKDHQSEANKVLEKAKELRESIYHIFSAIASGQIPPNSDLVVMNRELEHGLHHQRIVWTLSGYKWGWEEPTELDSLLAPIARSAADLITSADLTHVRECASPSCSWLFMDETRNKSRRWCNMKTCGNRNKLKRFRSRHVRNE</sequence>
<evidence type="ECO:0000259" key="2">
    <source>
        <dbReference type="Pfam" id="PF11706"/>
    </source>
</evidence>
<protein>
    <recommendedName>
        <fullName evidence="2">Zinc finger CGNR domain-containing protein</fullName>
    </recommendedName>
</protein>
<dbReference type="STRING" id="1395513.P343_15070"/>
<comment type="caution">
    <text evidence="3">The sequence shown here is derived from an EMBL/GenBank/DDBJ whole genome shotgun (WGS) entry which is preliminary data.</text>
</comment>
<accession>V6IUU3</accession>
<proteinExistence type="predicted"/>
<evidence type="ECO:0000313" key="3">
    <source>
        <dbReference type="EMBL" id="EST10943.1"/>
    </source>
</evidence>
<dbReference type="Proteomes" id="UP000018296">
    <property type="component" value="Unassembled WGS sequence"/>
</dbReference>
<dbReference type="InterPro" id="IPR010852">
    <property type="entry name" value="ABATE"/>
</dbReference>
<dbReference type="PANTHER" id="PTHR35525">
    <property type="entry name" value="BLL6575 PROTEIN"/>
    <property type="match status" value="1"/>
</dbReference>
<dbReference type="RefSeq" id="WP_023511236.1">
    <property type="nucleotide sequence ID" value="NZ_AWTC01000016.1"/>
</dbReference>
<dbReference type="eggNOG" id="COG5516">
    <property type="taxonomic scope" value="Bacteria"/>
</dbReference>
<keyword evidence="1" id="KW-0175">Coiled coil</keyword>
<dbReference type="AlphaFoldDB" id="V6IUU3"/>
<dbReference type="SUPFAM" id="SSF160904">
    <property type="entry name" value="Jann2411-like"/>
    <property type="match status" value="1"/>
</dbReference>
<evidence type="ECO:0000313" key="4">
    <source>
        <dbReference type="Proteomes" id="UP000018296"/>
    </source>
</evidence>
<dbReference type="InterPro" id="IPR021005">
    <property type="entry name" value="Znf_CGNR"/>
</dbReference>
<dbReference type="Gene3D" id="1.10.3300.10">
    <property type="entry name" value="Jann2411-like domain"/>
    <property type="match status" value="1"/>
</dbReference>
<dbReference type="Pfam" id="PF07336">
    <property type="entry name" value="ABATE"/>
    <property type="match status" value="1"/>
</dbReference>
<dbReference type="EMBL" id="AWTC01000016">
    <property type="protein sequence ID" value="EST10943.1"/>
    <property type="molecule type" value="Genomic_DNA"/>
</dbReference>
<evidence type="ECO:0000256" key="1">
    <source>
        <dbReference type="SAM" id="Coils"/>
    </source>
</evidence>
<reference evidence="3 4" key="1">
    <citation type="journal article" date="2013" name="Genome Announc.">
        <title>Genome Sequence of Sporolactobacillus laevolacticus DSM442, an Efficient Polymer-Grade D-Lactate Producer from Agricultural Waste Cottonseed as a Nitrogen Source.</title>
        <authorList>
            <person name="Wang H."/>
            <person name="Wang L."/>
            <person name="Ju J."/>
            <person name="Yu B."/>
            <person name="Ma Y."/>
        </authorList>
    </citation>
    <scope>NUCLEOTIDE SEQUENCE [LARGE SCALE GENOMIC DNA]</scope>
    <source>
        <strain evidence="3 4">DSM 442</strain>
    </source>
</reference>